<comment type="caution">
    <text evidence="2">The sequence shown here is derived from an EMBL/GenBank/DDBJ whole genome shotgun (WGS) entry which is preliminary data.</text>
</comment>
<gene>
    <name evidence="2" type="ORF">ACFPUY_42835</name>
</gene>
<dbReference type="EMBL" id="JBHSNW010000041">
    <property type="protein sequence ID" value="MFC5821861.1"/>
    <property type="molecule type" value="Genomic_DNA"/>
</dbReference>
<keyword evidence="3" id="KW-1185">Reference proteome</keyword>
<name>A0ABW1CAZ2_9ACTN</name>
<evidence type="ECO:0000313" key="3">
    <source>
        <dbReference type="Proteomes" id="UP001596096"/>
    </source>
</evidence>
<protein>
    <submittedName>
        <fullName evidence="2">Uncharacterized protein</fullName>
    </submittedName>
</protein>
<reference evidence="3" key="1">
    <citation type="journal article" date="2019" name="Int. J. Syst. Evol. Microbiol.">
        <title>The Global Catalogue of Microorganisms (GCM) 10K type strain sequencing project: providing services to taxonomists for standard genome sequencing and annotation.</title>
        <authorList>
            <consortium name="The Broad Institute Genomics Platform"/>
            <consortium name="The Broad Institute Genome Sequencing Center for Infectious Disease"/>
            <person name="Wu L."/>
            <person name="Ma J."/>
        </authorList>
    </citation>
    <scope>NUCLEOTIDE SEQUENCE [LARGE SCALE GENOMIC DNA]</scope>
    <source>
        <strain evidence="3">CGMCC 4.7106</strain>
    </source>
</reference>
<proteinExistence type="predicted"/>
<dbReference type="Proteomes" id="UP001596096">
    <property type="component" value="Unassembled WGS sequence"/>
</dbReference>
<feature type="signal peptide" evidence="1">
    <location>
        <begin position="1"/>
        <end position="24"/>
    </location>
</feature>
<keyword evidence="1" id="KW-0732">Signal</keyword>
<feature type="chain" id="PRO_5045260205" evidence="1">
    <location>
        <begin position="25"/>
        <end position="283"/>
    </location>
</feature>
<evidence type="ECO:0000313" key="2">
    <source>
        <dbReference type="EMBL" id="MFC5821861.1"/>
    </source>
</evidence>
<evidence type="ECO:0000256" key="1">
    <source>
        <dbReference type="SAM" id="SignalP"/>
    </source>
</evidence>
<sequence length="283" mass="30691">MRRFVLAVVTATLAALITAPPAAARTAAPDPVRALQKQLKSERGVKLVEVSKSGFGSSTTRIRAKSGVQLSPSGPVATYTSMEPVDEEDAPVEMLAFPRGAYLGGEELAKLLPDGKTWVGLEAAKGITINPVVLASMQPIHVFDPAVLKATLKGERAKPVSGGYSYRGVVTYKELYEASKSFYAAQVEGLKPSDYAKRKVSYRLWTDEKGLIQRLQTQEAMGSGEHRYVATADTRFSDWGHPLVISPPAADEVFPYEDLQNLRVPLPDPLEDPLLKDGLLGLR</sequence>
<organism evidence="2 3">
    <name type="scientific">Nonomuraea harbinensis</name>
    <dbReference type="NCBI Taxonomy" id="1286938"/>
    <lineage>
        <taxon>Bacteria</taxon>
        <taxon>Bacillati</taxon>
        <taxon>Actinomycetota</taxon>
        <taxon>Actinomycetes</taxon>
        <taxon>Streptosporangiales</taxon>
        <taxon>Streptosporangiaceae</taxon>
        <taxon>Nonomuraea</taxon>
    </lineage>
</organism>
<accession>A0ABW1CAZ2</accession>
<dbReference type="RefSeq" id="WP_219551003.1">
    <property type="nucleotide sequence ID" value="NZ_JAHKRN010000066.1"/>
</dbReference>